<name>A0ABY5I4U3_9FIRM</name>
<dbReference type="CDD" id="cd04301">
    <property type="entry name" value="NAT_SF"/>
    <property type="match status" value="1"/>
</dbReference>
<dbReference type="SUPFAM" id="SSF55729">
    <property type="entry name" value="Acyl-CoA N-acyltransferases (Nat)"/>
    <property type="match status" value="1"/>
</dbReference>
<dbReference type="Proteomes" id="UP001060112">
    <property type="component" value="Chromosome"/>
</dbReference>
<dbReference type="InterPro" id="IPR000182">
    <property type="entry name" value="GNAT_dom"/>
</dbReference>
<evidence type="ECO:0000313" key="3">
    <source>
        <dbReference type="Proteomes" id="UP001060112"/>
    </source>
</evidence>
<dbReference type="RefSeq" id="WP_290141422.1">
    <property type="nucleotide sequence ID" value="NZ_CP101620.1"/>
</dbReference>
<dbReference type="Gene3D" id="3.40.630.30">
    <property type="match status" value="1"/>
</dbReference>
<organism evidence="2 3">
    <name type="scientific">Allocoprobacillus halotolerans</name>
    <dbReference type="NCBI Taxonomy" id="2944914"/>
    <lineage>
        <taxon>Bacteria</taxon>
        <taxon>Bacillati</taxon>
        <taxon>Bacillota</taxon>
        <taxon>Erysipelotrichia</taxon>
        <taxon>Erysipelotrichales</taxon>
        <taxon>Erysipelotrichaceae</taxon>
        <taxon>Allocoprobacillus</taxon>
    </lineage>
</organism>
<evidence type="ECO:0000259" key="1">
    <source>
        <dbReference type="Pfam" id="PF00583"/>
    </source>
</evidence>
<proteinExistence type="predicted"/>
<accession>A0ABY5I4U3</accession>
<protein>
    <submittedName>
        <fullName evidence="2">N-acetyltransferase</fullName>
    </submittedName>
</protein>
<keyword evidence="3" id="KW-1185">Reference proteome</keyword>
<gene>
    <name evidence="2" type="ORF">NMU03_04045</name>
</gene>
<dbReference type="InterPro" id="IPR016181">
    <property type="entry name" value="Acyl_CoA_acyltransferase"/>
</dbReference>
<feature type="domain" description="N-acetyltransferase" evidence="1">
    <location>
        <begin position="21"/>
        <end position="121"/>
    </location>
</feature>
<sequence>MLKIRHEKQEDYTIVENVIRQAFYNVYMPGCYEHYLTHVMRHHEDFIPELDFVMELDGQIIGNIMYTKAKLVDENNHEKDILTFGPVSILPAYQKQGYGHQLMEYSFQQATLLGYDTIVILGNPRVYLPLGFQSSHKYNICLEMENSLLPCL</sequence>
<reference evidence="2" key="1">
    <citation type="submission" date="2022-07" db="EMBL/GenBank/DDBJ databases">
        <title>Faecal culturing of patients with breast cancer.</title>
        <authorList>
            <person name="Teng N.M.Y."/>
            <person name="Kiu R."/>
            <person name="Evans R."/>
            <person name="Baker D.J."/>
            <person name="Zenner C."/>
            <person name="Robinson S.D."/>
            <person name="Hall L.J."/>
        </authorList>
    </citation>
    <scope>NUCLEOTIDE SEQUENCE</scope>
    <source>
        <strain evidence="2">LH1062</strain>
    </source>
</reference>
<evidence type="ECO:0000313" key="2">
    <source>
        <dbReference type="EMBL" id="UTY39985.1"/>
    </source>
</evidence>
<dbReference type="EMBL" id="CP101620">
    <property type="protein sequence ID" value="UTY39985.1"/>
    <property type="molecule type" value="Genomic_DNA"/>
</dbReference>
<dbReference type="Pfam" id="PF00583">
    <property type="entry name" value="Acetyltransf_1"/>
    <property type="match status" value="1"/>
</dbReference>